<feature type="coiled-coil region" evidence="1">
    <location>
        <begin position="116"/>
        <end position="161"/>
    </location>
</feature>
<organism evidence="2 3">
    <name type="scientific">Metabacillus sediminis</name>
    <dbReference type="NCBI Taxonomy" id="3117746"/>
    <lineage>
        <taxon>Bacteria</taxon>
        <taxon>Bacillati</taxon>
        <taxon>Bacillota</taxon>
        <taxon>Bacilli</taxon>
        <taxon>Bacillales</taxon>
        <taxon>Bacillaceae</taxon>
        <taxon>Metabacillus</taxon>
    </lineage>
</organism>
<evidence type="ECO:0000256" key="1">
    <source>
        <dbReference type="SAM" id="Coils"/>
    </source>
</evidence>
<gene>
    <name evidence="2" type="ORF">WCV65_01490</name>
</gene>
<dbReference type="PROSITE" id="PS51257">
    <property type="entry name" value="PROKAR_LIPOPROTEIN"/>
    <property type="match status" value="1"/>
</dbReference>
<protein>
    <recommendedName>
        <fullName evidence="4">Lipoprotein</fullName>
    </recommendedName>
</protein>
<name>A0ABZ2NJ26_9BACI</name>
<evidence type="ECO:0000313" key="2">
    <source>
        <dbReference type="EMBL" id="WXB97220.1"/>
    </source>
</evidence>
<dbReference type="Proteomes" id="UP001377337">
    <property type="component" value="Chromosome"/>
</dbReference>
<keyword evidence="3" id="KW-1185">Reference proteome</keyword>
<dbReference type="RefSeq" id="WP_338779486.1">
    <property type="nucleotide sequence ID" value="NZ_CP147407.1"/>
</dbReference>
<proteinExistence type="predicted"/>
<evidence type="ECO:0008006" key="4">
    <source>
        <dbReference type="Google" id="ProtNLM"/>
    </source>
</evidence>
<evidence type="ECO:0000313" key="3">
    <source>
        <dbReference type="Proteomes" id="UP001377337"/>
    </source>
</evidence>
<sequence length="171" mass="19763">MKYLSFLMILCFFLVGCSDKENSQKELSKEEKQKIILTYVNESTQKVSDYEVEAFNSLSSVSGDNYSDDKTLLAELVNNTMPAYEKAVKEAKSIKPEIKELDSPAKKMVTATETFYSALELEKEALEKSDEEIMQKSNQKMLEYQKLIKEYHAEMKQITKKYNVDYDPTND</sequence>
<dbReference type="EMBL" id="CP147407">
    <property type="protein sequence ID" value="WXB97220.1"/>
    <property type="molecule type" value="Genomic_DNA"/>
</dbReference>
<reference evidence="2 3" key="1">
    <citation type="submission" date="2024-02" db="EMBL/GenBank/DDBJ databases">
        <title>Seven novel Bacillus-like species.</title>
        <authorList>
            <person name="Liu G."/>
        </authorList>
    </citation>
    <scope>NUCLEOTIDE SEQUENCE [LARGE SCALE GENOMIC DNA]</scope>
    <source>
        <strain evidence="2 3">FJAT-52054</strain>
    </source>
</reference>
<accession>A0ABZ2NJ26</accession>
<keyword evidence="1" id="KW-0175">Coiled coil</keyword>